<evidence type="ECO:0000313" key="8">
    <source>
        <dbReference type="Proteomes" id="UP001519887"/>
    </source>
</evidence>
<dbReference type="GO" id="GO:0004489">
    <property type="term" value="F:methylenetetrahydrofolate reductase [NAD(P)H] activity"/>
    <property type="evidence" value="ECO:0007669"/>
    <property type="project" value="UniProtKB-EC"/>
</dbReference>
<comment type="cofactor">
    <cofactor evidence="1 6">
        <name>FAD</name>
        <dbReference type="ChEBI" id="CHEBI:57692"/>
    </cofactor>
</comment>
<sequence>MRISIELVPRQAEHLQQELQFIKTHFPSVNTVNIPDLLRLSIRSWEGTAISKPYFENSIPHIRAIDFDPDVPMKLLEELHRNRISEILVITGDAPQDMSRAVYPTTSIELIRKIKAASPETRIYAALDPYRSDVQAEYEYAQRKLDAGADGFFTQPFFDLRMMDKYLKLLEPVDTFWGVSPVTSVKSRNYWEVKNKALFPADFEPTLEWNIAFGRKALDYAYGSGSNIYFMPIKNDIAAYLTGIFQ</sequence>
<gene>
    <name evidence="7" type="ORF">K0U00_16080</name>
</gene>
<dbReference type="RefSeq" id="WP_210045720.1">
    <property type="nucleotide sequence ID" value="NZ_JBHLVU010000018.1"/>
</dbReference>
<evidence type="ECO:0000256" key="6">
    <source>
        <dbReference type="RuleBase" id="RU003862"/>
    </source>
</evidence>
<reference evidence="7 8" key="1">
    <citation type="submission" date="2021-07" db="EMBL/GenBank/DDBJ databases">
        <title>Paenibacillus radiodurans sp. nov., isolated from the southeastern edge of Tengger Desert.</title>
        <authorList>
            <person name="Zhang G."/>
        </authorList>
    </citation>
    <scope>NUCLEOTIDE SEQUENCE [LARGE SCALE GENOMIC DNA]</scope>
    <source>
        <strain evidence="7 8">CCM 7311</strain>
    </source>
</reference>
<keyword evidence="8" id="KW-1185">Reference proteome</keyword>
<accession>A0ABS7C3Q8</accession>
<dbReference type="Pfam" id="PF02219">
    <property type="entry name" value="MTHFR"/>
    <property type="match status" value="1"/>
</dbReference>
<comment type="similarity">
    <text evidence="6">Belongs to the methylenetetrahydrofolate reductase family.</text>
</comment>
<comment type="pathway">
    <text evidence="2 6">One-carbon metabolism; tetrahydrofolate interconversion.</text>
</comment>
<evidence type="ECO:0000256" key="1">
    <source>
        <dbReference type="ARBA" id="ARBA00001974"/>
    </source>
</evidence>
<dbReference type="EMBL" id="JAHZIK010000383">
    <property type="protein sequence ID" value="MBW7455543.1"/>
    <property type="molecule type" value="Genomic_DNA"/>
</dbReference>
<keyword evidence="3 6" id="KW-0285">Flavoprotein</keyword>
<dbReference type="SUPFAM" id="SSF51730">
    <property type="entry name" value="FAD-linked oxidoreductase"/>
    <property type="match status" value="1"/>
</dbReference>
<dbReference type="InterPro" id="IPR003171">
    <property type="entry name" value="Mehydrof_redctse-like"/>
</dbReference>
<dbReference type="Proteomes" id="UP001519887">
    <property type="component" value="Unassembled WGS sequence"/>
</dbReference>
<keyword evidence="5 6" id="KW-0560">Oxidoreductase</keyword>
<evidence type="ECO:0000256" key="5">
    <source>
        <dbReference type="ARBA" id="ARBA00023002"/>
    </source>
</evidence>
<evidence type="ECO:0000256" key="3">
    <source>
        <dbReference type="ARBA" id="ARBA00022630"/>
    </source>
</evidence>
<dbReference type="Gene3D" id="3.20.20.220">
    <property type="match status" value="1"/>
</dbReference>
<proteinExistence type="inferred from homology"/>
<evidence type="ECO:0000313" key="7">
    <source>
        <dbReference type="EMBL" id="MBW7455543.1"/>
    </source>
</evidence>
<evidence type="ECO:0000256" key="2">
    <source>
        <dbReference type="ARBA" id="ARBA00004777"/>
    </source>
</evidence>
<protein>
    <recommendedName>
        <fullName evidence="6">Methylenetetrahydrofolate reductase</fullName>
    </recommendedName>
</protein>
<evidence type="ECO:0000256" key="4">
    <source>
        <dbReference type="ARBA" id="ARBA00022827"/>
    </source>
</evidence>
<name>A0ABS7C3Q8_9BACL</name>
<dbReference type="InterPro" id="IPR029041">
    <property type="entry name" value="FAD-linked_oxidoreductase-like"/>
</dbReference>
<comment type="caution">
    <text evidence="7">The sequence shown here is derived from an EMBL/GenBank/DDBJ whole genome shotgun (WGS) entry which is preliminary data.</text>
</comment>
<organism evidence="7 8">
    <name type="scientific">Paenibacillus sepulcri</name>
    <dbReference type="NCBI Taxonomy" id="359917"/>
    <lineage>
        <taxon>Bacteria</taxon>
        <taxon>Bacillati</taxon>
        <taxon>Bacillota</taxon>
        <taxon>Bacilli</taxon>
        <taxon>Bacillales</taxon>
        <taxon>Paenibacillaceae</taxon>
        <taxon>Paenibacillus</taxon>
    </lineage>
</organism>
<keyword evidence="4 6" id="KW-0274">FAD</keyword>